<dbReference type="AlphaFoldDB" id="A0AAJ0F090"/>
<feature type="region of interest" description="Disordered" evidence="1">
    <location>
        <begin position="30"/>
        <end position="58"/>
    </location>
</feature>
<dbReference type="EMBL" id="JAHMHR010000001">
    <property type="protein sequence ID" value="KAK1700950.1"/>
    <property type="molecule type" value="Genomic_DNA"/>
</dbReference>
<evidence type="ECO:0000256" key="1">
    <source>
        <dbReference type="SAM" id="MobiDB-lite"/>
    </source>
</evidence>
<comment type="caution">
    <text evidence="2">The sequence shown here is derived from an EMBL/GenBank/DDBJ whole genome shotgun (WGS) entry which is preliminary data.</text>
</comment>
<dbReference type="Proteomes" id="UP001224890">
    <property type="component" value="Unassembled WGS sequence"/>
</dbReference>
<proteinExistence type="predicted"/>
<feature type="region of interest" description="Disordered" evidence="1">
    <location>
        <begin position="575"/>
        <end position="609"/>
    </location>
</feature>
<feature type="compositionally biased region" description="Basic and acidic residues" evidence="1">
    <location>
        <begin position="597"/>
        <end position="609"/>
    </location>
</feature>
<name>A0AAJ0F090_9PEZI</name>
<protein>
    <submittedName>
        <fullName evidence="2">Uncharacterized protein</fullName>
    </submittedName>
</protein>
<evidence type="ECO:0000313" key="2">
    <source>
        <dbReference type="EMBL" id="KAK1700950.1"/>
    </source>
</evidence>
<reference evidence="2" key="1">
    <citation type="submission" date="2021-06" db="EMBL/GenBank/DDBJ databases">
        <title>Comparative genomics, transcriptomics and evolutionary studies reveal genomic signatures of adaptation to plant cell wall in hemibiotrophic fungi.</title>
        <authorList>
            <consortium name="DOE Joint Genome Institute"/>
            <person name="Baroncelli R."/>
            <person name="Diaz J.F."/>
            <person name="Benocci T."/>
            <person name="Peng M."/>
            <person name="Battaglia E."/>
            <person name="Haridas S."/>
            <person name="Andreopoulos W."/>
            <person name="Labutti K."/>
            <person name="Pangilinan J."/>
            <person name="Floch G.L."/>
            <person name="Makela M.R."/>
            <person name="Henrissat B."/>
            <person name="Grigoriev I.V."/>
            <person name="Crouch J.A."/>
            <person name="De Vries R.P."/>
            <person name="Sukno S.A."/>
            <person name="Thon M.R."/>
        </authorList>
    </citation>
    <scope>NUCLEOTIDE SEQUENCE</scope>
    <source>
        <strain evidence="2">CBS 193.32</strain>
    </source>
</reference>
<gene>
    <name evidence="2" type="ORF">BDP55DRAFT_722229</name>
</gene>
<feature type="compositionally biased region" description="Basic and acidic residues" evidence="1">
    <location>
        <begin position="316"/>
        <end position="333"/>
    </location>
</feature>
<feature type="region of interest" description="Disordered" evidence="1">
    <location>
        <begin position="304"/>
        <end position="345"/>
    </location>
</feature>
<dbReference type="GeneID" id="85463094"/>
<dbReference type="RefSeq" id="XP_060436705.1">
    <property type="nucleotide sequence ID" value="XM_060578568.1"/>
</dbReference>
<sequence>MASFLNTAKIISVNTADAHSAADSNESMLPTYHLRSPEPSETGFSDTSSIEESRRSSPIPAAWDCENLLSPLDELPPRPSRPLFGQRSAIGTEDALFKPTRRFQLFVDSQPEYDFGVTQSNWNLSHTHDDNDSIITAVRDVEKTHQPIPLGPLRVFEERHYSYAGFSSSSPICAEALQEQQRPKLVTDMLGEIDDFLGDFGCHEFEEVLAEDNRATDTFVPSEEPMPLKLTARQKQNIHTTQPIYPDTEAKPLFTISEENNNQVDGTFHQPAFCSALHLTKYAGFVETSMVPAPLRIFKRPKVDNNRGLEGQGTLHARDNKKPAGPRDIEYSRRQQNRPQPNSPPILGPLFDESSFGIPVVPFLPNGPHRQLSFPSPNSIAYLEHEPLHRAGLDADDVSTVIEAPVGAAGVSEWDEDDSIDFLLGPMEDAPPLVPPHRELPRLQNSVLNRGAVNNWLRDSETAGSLEAATSHNTVDAPRRRRVRDVDVSSIDEADTPCPLRSQDVDARVNASIDALVYPIVQPESHSAYYEDDFLHDVMTAVSETQATDLDEQLRLLGPVYPSRILLWPLHHPATESEPENASLEGERSQSTSRSPTPEERPETSRCFL</sequence>
<accession>A0AAJ0F090</accession>
<evidence type="ECO:0000313" key="3">
    <source>
        <dbReference type="Proteomes" id="UP001224890"/>
    </source>
</evidence>
<keyword evidence="3" id="KW-1185">Reference proteome</keyword>
<organism evidence="2 3">
    <name type="scientific">Colletotrichum godetiae</name>
    <dbReference type="NCBI Taxonomy" id="1209918"/>
    <lineage>
        <taxon>Eukaryota</taxon>
        <taxon>Fungi</taxon>
        <taxon>Dikarya</taxon>
        <taxon>Ascomycota</taxon>
        <taxon>Pezizomycotina</taxon>
        <taxon>Sordariomycetes</taxon>
        <taxon>Hypocreomycetidae</taxon>
        <taxon>Glomerellales</taxon>
        <taxon>Glomerellaceae</taxon>
        <taxon>Colletotrichum</taxon>
        <taxon>Colletotrichum acutatum species complex</taxon>
    </lineage>
</organism>